<sequence>MDSKRKVTISWSGGKDSAFALYKILTSGEYHVVDLHTTLNEETRRVGLHGVHETLIEQQAAGLGLPLTKLYLPSSEDHDAYEKLMIAYYKQCARRGIEQVVFGDIFLEDLRLFREKLLQNTALSSLYPLWKIDTQKLLNDFIAIGFKTVICSADADKFLQDQLGNTIDTAFAENIRPGVDPCGENGEYHTLVYDGPIFKKPVPFQTGEVVKKQYSFQKKNQQGENERVEKSFWFQDLLPRIA</sequence>
<evidence type="ECO:0000313" key="3">
    <source>
        <dbReference type="Proteomes" id="UP000266183"/>
    </source>
</evidence>
<dbReference type="NCBIfam" id="TIGR00290">
    <property type="entry name" value="MJ0570_dom"/>
    <property type="match status" value="1"/>
</dbReference>
<dbReference type="GO" id="GO:0017178">
    <property type="term" value="F:diphthine-ammonia ligase activity"/>
    <property type="evidence" value="ECO:0007669"/>
    <property type="project" value="UniProtKB-EC"/>
</dbReference>
<accession>A0A385SL78</accession>
<dbReference type="EC" id="6.3.1.14" evidence="2"/>
<dbReference type="OrthoDB" id="3572539at2"/>
<protein>
    <submittedName>
        <fullName evidence="2">Diphthine--ammonia ligase</fullName>
        <ecNumber evidence="2">6.3.1.14</ecNumber>
    </submittedName>
</protein>
<dbReference type="AlphaFoldDB" id="A0A385SL78"/>
<dbReference type="Gene3D" id="3.90.1490.10">
    <property type="entry name" value="putative n-type atp pyrophosphatase, domain 2"/>
    <property type="match status" value="1"/>
</dbReference>
<organism evidence="2 3">
    <name type="scientific">Chryseolinea soli</name>
    <dbReference type="NCBI Taxonomy" id="2321403"/>
    <lineage>
        <taxon>Bacteria</taxon>
        <taxon>Pseudomonadati</taxon>
        <taxon>Bacteroidota</taxon>
        <taxon>Cytophagia</taxon>
        <taxon>Cytophagales</taxon>
        <taxon>Fulvivirgaceae</taxon>
        <taxon>Chryseolinea</taxon>
    </lineage>
</organism>
<proteinExistence type="predicted"/>
<gene>
    <name evidence="2" type="ORF">D4L85_11885</name>
</gene>
<dbReference type="Gene3D" id="3.40.50.620">
    <property type="entry name" value="HUPs"/>
    <property type="match status" value="1"/>
</dbReference>
<keyword evidence="3" id="KW-1185">Reference proteome</keyword>
<keyword evidence="2" id="KW-0436">Ligase</keyword>
<dbReference type="SUPFAM" id="SSF52402">
    <property type="entry name" value="Adenine nucleotide alpha hydrolases-like"/>
    <property type="match status" value="1"/>
</dbReference>
<reference evidence="3" key="1">
    <citation type="submission" date="2018-09" db="EMBL/GenBank/DDBJ databases">
        <title>Chryseolinea sp. KIS68-18 isolated from soil.</title>
        <authorList>
            <person name="Weon H.-Y."/>
            <person name="Kwon S.-W."/>
            <person name="Lee S.A."/>
        </authorList>
    </citation>
    <scope>NUCLEOTIDE SEQUENCE [LARGE SCALE GENOMIC DNA]</scope>
    <source>
        <strain evidence="3">KIS68-18</strain>
    </source>
</reference>
<dbReference type="KEGG" id="chk:D4L85_11885"/>
<dbReference type="RefSeq" id="WP_119754514.1">
    <property type="nucleotide sequence ID" value="NZ_CP032382.1"/>
</dbReference>
<evidence type="ECO:0000313" key="2">
    <source>
        <dbReference type="EMBL" id="AYB31236.1"/>
    </source>
</evidence>
<dbReference type="InterPro" id="IPR014729">
    <property type="entry name" value="Rossmann-like_a/b/a_fold"/>
</dbReference>
<evidence type="ECO:0000259" key="1">
    <source>
        <dbReference type="Pfam" id="PF01902"/>
    </source>
</evidence>
<feature type="domain" description="Diphthamide synthase" evidence="1">
    <location>
        <begin position="6"/>
        <end position="206"/>
    </location>
</feature>
<dbReference type="Proteomes" id="UP000266183">
    <property type="component" value="Chromosome"/>
</dbReference>
<name>A0A385SL78_9BACT</name>
<dbReference type="EMBL" id="CP032382">
    <property type="protein sequence ID" value="AYB31236.1"/>
    <property type="molecule type" value="Genomic_DNA"/>
</dbReference>
<dbReference type="CDD" id="cd01994">
    <property type="entry name" value="AANH_PF0828-like"/>
    <property type="match status" value="1"/>
</dbReference>
<dbReference type="InterPro" id="IPR002761">
    <property type="entry name" value="Diphthami_syn_dom"/>
</dbReference>
<dbReference type="Pfam" id="PF01902">
    <property type="entry name" value="Diphthami_syn_2"/>
    <property type="match status" value="1"/>
</dbReference>